<proteinExistence type="predicted"/>
<accession>A0A5M4AV12</accession>
<evidence type="ECO:0000313" key="2">
    <source>
        <dbReference type="EMBL" id="GET31785.1"/>
    </source>
</evidence>
<feature type="coiled-coil region" evidence="1">
    <location>
        <begin position="113"/>
        <end position="140"/>
    </location>
</feature>
<keyword evidence="3" id="KW-1185">Reference proteome</keyword>
<reference evidence="2 3" key="1">
    <citation type="submission" date="2019-10" db="EMBL/GenBank/DDBJ databases">
        <title>Prolixibacter strains distinguished by the presence of nitrate reductase genes were adept at nitrate-dependent anaerobic corrosion of metallic iron and carbon steel.</title>
        <authorList>
            <person name="Iino T."/>
            <person name="Shono N."/>
            <person name="Ito K."/>
            <person name="Nakamura R."/>
            <person name="Sueoka K."/>
            <person name="Harayama S."/>
            <person name="Ohkuma M."/>
        </authorList>
    </citation>
    <scope>NUCLEOTIDE SEQUENCE [LARGE SCALE GENOMIC DNA]</scope>
    <source>
        <strain evidence="2 3">JCM 13498</strain>
    </source>
</reference>
<dbReference type="EMBL" id="BLAX01000001">
    <property type="protein sequence ID" value="GET31785.1"/>
    <property type="molecule type" value="Genomic_DNA"/>
</dbReference>
<keyword evidence="1" id="KW-0175">Coiled coil</keyword>
<organism evidence="2 3">
    <name type="scientific">Prolixibacter bellariivorans</name>
    <dbReference type="NCBI Taxonomy" id="314319"/>
    <lineage>
        <taxon>Bacteria</taxon>
        <taxon>Pseudomonadati</taxon>
        <taxon>Bacteroidota</taxon>
        <taxon>Bacteroidia</taxon>
        <taxon>Marinilabiliales</taxon>
        <taxon>Prolixibacteraceae</taxon>
        <taxon>Prolixibacter</taxon>
    </lineage>
</organism>
<comment type="caution">
    <text evidence="2">The sequence shown here is derived from an EMBL/GenBank/DDBJ whole genome shotgun (WGS) entry which is preliminary data.</text>
</comment>
<name>A0A5M4AV12_9BACT</name>
<gene>
    <name evidence="2" type="ORF">PbJCM13498_06480</name>
</gene>
<protein>
    <submittedName>
        <fullName evidence="2">Uncharacterized protein</fullName>
    </submittedName>
</protein>
<evidence type="ECO:0000313" key="3">
    <source>
        <dbReference type="Proteomes" id="UP000391834"/>
    </source>
</evidence>
<dbReference type="Proteomes" id="UP000391834">
    <property type="component" value="Unassembled WGS sequence"/>
</dbReference>
<dbReference type="AlphaFoldDB" id="A0A5M4AV12"/>
<evidence type="ECO:0000256" key="1">
    <source>
        <dbReference type="SAM" id="Coils"/>
    </source>
</evidence>
<sequence length="224" mass="26169">MIMDVGRNYQFSDAQLVRIGSEIKNLLPLYIRQLTDHTPAINEDFLIQFQRTLKEAKSVPATDSLDEEISLLEEEIKEKMENACIVFRSLRLYIQAAFPHDRRVWEQLGFCDYQRASANRNQMLMKLQELQKLVEKHRSALQGVHCPPDYYWQIRVLRGELQSMGQKLNQQQVEQKRLQSLRLARMNELYAKVLLISDVAKKVFIGKPQVIEMFQLPKHLAAVG</sequence>